<dbReference type="CDD" id="cd12887">
    <property type="entry name" value="SPRY_NHR_like"/>
    <property type="match status" value="2"/>
</dbReference>
<keyword evidence="3" id="KW-1185">Reference proteome</keyword>
<dbReference type="Proteomes" id="UP001516400">
    <property type="component" value="Unassembled WGS sequence"/>
</dbReference>
<dbReference type="FunFam" id="2.60.120.920:FF:000001">
    <property type="entry name" value="neuralized-like protein 4 isoform X1"/>
    <property type="match status" value="1"/>
</dbReference>
<accession>A0ABD2NPD7</accession>
<comment type="caution">
    <text evidence="2">The sequence shown here is derived from an EMBL/GenBank/DDBJ whole genome shotgun (WGS) entry which is preliminary data.</text>
</comment>
<evidence type="ECO:0000313" key="2">
    <source>
        <dbReference type="EMBL" id="KAL3280593.1"/>
    </source>
</evidence>
<sequence>MRTSDKMLIFYRNGIPQGEACAVTHSTIYAVVDLYGQCSQVSIPCASPVAPLASATQDTCPRSDTSASLQAINYLQQPVETDFHRFSDCHGKNVILSDSGRMATRNKDCCNCMIFSATPLVQDELYEISIVNMLQHFAGTLCIGVTAAVPASITNLPKDCCYLTGNELRYKNKVIQLFSPSLNWLSVGDHIGILKSQDNIRVFLNGEEIYLQMPQLPEMLYVVFNLRGSCSAIAVTSHKSTTPMNSTKLQDSLEMVIDQGQSKTTAEVKDPEPGCSKPGVVHEFHENHGRNIELMSAKTSARRVASYNQGMVIVQPAVENNALIKIVVEHIDSKWQSSLIVGLASGPPEKLSLPSNALSLKTACCVIANDWIFVNGTKSRSNYGQSLNNLKVGDIVSLGLSDTGHFRLIVNDFEEEPLPCVFPTGQPIHAIFDLYGQCNQIKIFNSEMPSNPEPKIVVDYEKADLESCEKERADNNLTLPIPSASVNLPQVVVQRSPPSSPLKNVKCSYKEECEKFRKRILLPDHFFVPDDASCYCQNCCKLRHQSEEKDDSLFGWVKFPLCNLTNISADKWHTSYYPTKLGNIRTILEKGQPLTKGQAQWGSLVCQKEDDVQVVFYPSMQNFNISGHKIDNKLAYSAFQLLVKPGAYSVNREPPEWNTKETGAIMLQCLLIKLCPCE</sequence>
<name>A0ABD2NPD7_9CUCU</name>
<dbReference type="AlphaFoldDB" id="A0ABD2NPD7"/>
<evidence type="ECO:0000259" key="1">
    <source>
        <dbReference type="PROSITE" id="PS51065"/>
    </source>
</evidence>
<feature type="domain" description="NHR" evidence="1">
    <location>
        <begin position="281"/>
        <end position="446"/>
    </location>
</feature>
<protein>
    <recommendedName>
        <fullName evidence="1">NHR domain-containing protein</fullName>
    </recommendedName>
</protein>
<dbReference type="SMART" id="SM00588">
    <property type="entry name" value="NEUZ"/>
    <property type="match status" value="2"/>
</dbReference>
<feature type="domain" description="NHR" evidence="1">
    <location>
        <begin position="80"/>
        <end position="238"/>
    </location>
</feature>
<dbReference type="InterPro" id="IPR043136">
    <property type="entry name" value="B30.2/SPRY_sf"/>
</dbReference>
<gene>
    <name evidence="2" type="ORF">HHI36_003825</name>
</gene>
<organism evidence="2 3">
    <name type="scientific">Cryptolaemus montrouzieri</name>
    <dbReference type="NCBI Taxonomy" id="559131"/>
    <lineage>
        <taxon>Eukaryota</taxon>
        <taxon>Metazoa</taxon>
        <taxon>Ecdysozoa</taxon>
        <taxon>Arthropoda</taxon>
        <taxon>Hexapoda</taxon>
        <taxon>Insecta</taxon>
        <taxon>Pterygota</taxon>
        <taxon>Neoptera</taxon>
        <taxon>Endopterygota</taxon>
        <taxon>Coleoptera</taxon>
        <taxon>Polyphaga</taxon>
        <taxon>Cucujiformia</taxon>
        <taxon>Coccinelloidea</taxon>
        <taxon>Coccinellidae</taxon>
        <taxon>Scymninae</taxon>
        <taxon>Scymnini</taxon>
        <taxon>Cryptolaemus</taxon>
    </lineage>
</organism>
<evidence type="ECO:0000313" key="3">
    <source>
        <dbReference type="Proteomes" id="UP001516400"/>
    </source>
</evidence>
<dbReference type="EMBL" id="JABFTP020000144">
    <property type="protein sequence ID" value="KAL3280593.1"/>
    <property type="molecule type" value="Genomic_DNA"/>
</dbReference>
<dbReference type="InterPro" id="IPR006573">
    <property type="entry name" value="NHR_dom"/>
</dbReference>
<dbReference type="PROSITE" id="PS51065">
    <property type="entry name" value="NHR"/>
    <property type="match status" value="3"/>
</dbReference>
<dbReference type="InterPro" id="IPR037962">
    <property type="entry name" value="Neuralized"/>
</dbReference>
<dbReference type="PANTHER" id="PTHR12429:SF8">
    <property type="entry name" value="NEURALIZED-LIKE PROTEIN 2"/>
    <property type="match status" value="1"/>
</dbReference>
<reference evidence="2 3" key="1">
    <citation type="journal article" date="2021" name="BMC Biol.">
        <title>Horizontally acquired antibacterial genes associated with adaptive radiation of ladybird beetles.</title>
        <authorList>
            <person name="Li H.S."/>
            <person name="Tang X.F."/>
            <person name="Huang Y.H."/>
            <person name="Xu Z.Y."/>
            <person name="Chen M.L."/>
            <person name="Du X.Y."/>
            <person name="Qiu B.Y."/>
            <person name="Chen P.T."/>
            <person name="Zhang W."/>
            <person name="Slipinski A."/>
            <person name="Escalona H.E."/>
            <person name="Waterhouse R.M."/>
            <person name="Zwick A."/>
            <person name="Pang H."/>
        </authorList>
    </citation>
    <scope>NUCLEOTIDE SEQUENCE [LARGE SCALE GENOMIC DNA]</scope>
    <source>
        <strain evidence="2">SYSU2018</strain>
    </source>
</reference>
<dbReference type="Pfam" id="PF07177">
    <property type="entry name" value="Neuralized"/>
    <property type="match status" value="3"/>
</dbReference>
<dbReference type="PANTHER" id="PTHR12429">
    <property type="entry name" value="NEURALIZED"/>
    <property type="match status" value="1"/>
</dbReference>
<proteinExistence type="predicted"/>
<feature type="domain" description="NHR" evidence="1">
    <location>
        <begin position="1"/>
        <end position="46"/>
    </location>
</feature>
<dbReference type="Gene3D" id="2.60.120.920">
    <property type="match status" value="3"/>
</dbReference>